<feature type="chain" id="PRO_5008279779" description="Lipoprotein" evidence="1">
    <location>
        <begin position="24"/>
        <end position="130"/>
    </location>
</feature>
<organism evidence="2 3">
    <name type="scientific">Moraxella catarrhalis</name>
    <name type="common">Branhamella catarrhalis</name>
    <dbReference type="NCBI Taxonomy" id="480"/>
    <lineage>
        <taxon>Bacteria</taxon>
        <taxon>Pseudomonadati</taxon>
        <taxon>Pseudomonadota</taxon>
        <taxon>Gammaproteobacteria</taxon>
        <taxon>Moraxellales</taxon>
        <taxon>Moraxellaceae</taxon>
        <taxon>Moraxella</taxon>
    </lineage>
</organism>
<name>A0A198UK60_MORCA</name>
<comment type="caution">
    <text evidence="2">The sequence shown here is derived from an EMBL/GenBank/DDBJ whole genome shotgun (WGS) entry which is preliminary data.</text>
</comment>
<gene>
    <name evidence="2" type="ORF">AO384_1233</name>
</gene>
<evidence type="ECO:0000313" key="2">
    <source>
        <dbReference type="EMBL" id="OAU95627.1"/>
    </source>
</evidence>
<keyword evidence="1" id="KW-0732">Signal</keyword>
<dbReference type="Proteomes" id="UP000078228">
    <property type="component" value="Unassembled WGS sequence"/>
</dbReference>
<dbReference type="EMBL" id="LXHC01000022">
    <property type="protein sequence ID" value="OAU95627.1"/>
    <property type="molecule type" value="Genomic_DNA"/>
</dbReference>
<evidence type="ECO:0008006" key="4">
    <source>
        <dbReference type="Google" id="ProtNLM"/>
    </source>
</evidence>
<feature type="signal peptide" evidence="1">
    <location>
        <begin position="1"/>
        <end position="23"/>
    </location>
</feature>
<dbReference type="PATRIC" id="fig|480.237.peg.1050"/>
<accession>A0A198UK60</accession>
<dbReference type="OrthoDB" id="6647798at2"/>
<reference evidence="2 3" key="1">
    <citation type="journal article" date="2016" name="Genome Biol. Evol.">
        <title>Comparative Genomic Analyses of the Moraxella catarrhalis Serosensitive and Seroresistant Lineages Demonstrate Their Independent Evolution.</title>
        <authorList>
            <person name="Earl J.P."/>
            <person name="de Vries S.P."/>
            <person name="Ahmed A."/>
            <person name="Powell E."/>
            <person name="Schultz M.P."/>
            <person name="Hermans P.W."/>
            <person name="Hill D.J."/>
            <person name="Zhou Z."/>
            <person name="Constantinidou C.I."/>
            <person name="Hu F.Z."/>
            <person name="Bootsma H.J."/>
            <person name="Ehrlich G.D."/>
        </authorList>
    </citation>
    <scope>NUCLEOTIDE SEQUENCE [LARGE SCALE GENOMIC DNA]</scope>
    <source>
        <strain evidence="2 3">Z7542</strain>
    </source>
</reference>
<evidence type="ECO:0000313" key="3">
    <source>
        <dbReference type="Proteomes" id="UP000078228"/>
    </source>
</evidence>
<protein>
    <recommendedName>
        <fullName evidence="4">Lipoprotein</fullName>
    </recommendedName>
</protein>
<evidence type="ECO:0000256" key="1">
    <source>
        <dbReference type="SAM" id="SignalP"/>
    </source>
</evidence>
<dbReference type="PROSITE" id="PS51257">
    <property type="entry name" value="PROKAR_LIPOPROTEIN"/>
    <property type="match status" value="1"/>
</dbReference>
<keyword evidence="3" id="KW-1185">Reference proteome</keyword>
<proteinExistence type="predicted"/>
<dbReference type="AlphaFoldDB" id="A0A198UK60"/>
<sequence>MKKFMIAAASAIALAGCATTGNIAPQYVNPNVYHSYDCTQLQSEVRRVTTLVERSQNEQIGLSASGIGIGVTGSRHGIYPSISWGVGTNSRQRAAKKETLSRLYGEHDAMILAARQKQCAFAQGVKIYGE</sequence>
<dbReference type="RefSeq" id="WP_064610665.1">
    <property type="nucleotide sequence ID" value="NZ_LXHB01000047.1"/>
</dbReference>